<keyword evidence="6" id="KW-0998">Cell outer membrane</keyword>
<name>A0A382XVZ3_9ZZZZ</name>
<dbReference type="SUPFAM" id="SSF56954">
    <property type="entry name" value="Outer membrane efflux proteins (OEP)"/>
    <property type="match status" value="1"/>
</dbReference>
<evidence type="ECO:0000256" key="3">
    <source>
        <dbReference type="ARBA" id="ARBA00022452"/>
    </source>
</evidence>
<dbReference type="EMBL" id="UINC01170802">
    <property type="protein sequence ID" value="SVD75030.1"/>
    <property type="molecule type" value="Genomic_DNA"/>
</dbReference>
<evidence type="ECO:0000256" key="4">
    <source>
        <dbReference type="ARBA" id="ARBA00022692"/>
    </source>
</evidence>
<accession>A0A382XVZ3</accession>
<dbReference type="InterPro" id="IPR051906">
    <property type="entry name" value="TolC-like"/>
</dbReference>
<dbReference type="AlphaFoldDB" id="A0A382XVZ3"/>
<sequence length="170" mass="19094">EKAKRCDDVAVRVFVERDRSTDEPIGLENNTFAGIGISIPIPLRQKNEGGIEQAEISRKAAQQAAAALRFSIQAEYESAYRQRLDAWHIATEANGEILRLAKKNYDDFRLAYLEGQVSLIQVQRAQEQLLELKYEALETTVHFHQAEAQLHKVTGNLPIQGAADNPPNKQ</sequence>
<dbReference type="GO" id="GO:1990281">
    <property type="term" value="C:efflux pump complex"/>
    <property type="evidence" value="ECO:0007669"/>
    <property type="project" value="TreeGrafter"/>
</dbReference>
<evidence type="ECO:0000256" key="2">
    <source>
        <dbReference type="ARBA" id="ARBA00022448"/>
    </source>
</evidence>
<evidence type="ECO:0000313" key="7">
    <source>
        <dbReference type="EMBL" id="SVD75030.1"/>
    </source>
</evidence>
<keyword evidence="5" id="KW-0472">Membrane</keyword>
<dbReference type="GO" id="GO:0015288">
    <property type="term" value="F:porin activity"/>
    <property type="evidence" value="ECO:0007669"/>
    <property type="project" value="TreeGrafter"/>
</dbReference>
<comment type="subcellular location">
    <subcellularLocation>
        <location evidence="1">Cell outer membrane</location>
    </subcellularLocation>
</comment>
<evidence type="ECO:0000256" key="5">
    <source>
        <dbReference type="ARBA" id="ARBA00023136"/>
    </source>
</evidence>
<protein>
    <recommendedName>
        <fullName evidence="8">TolC family protein</fullName>
    </recommendedName>
</protein>
<dbReference type="PANTHER" id="PTHR30026:SF21">
    <property type="entry name" value="SLR1270 PROTEIN"/>
    <property type="match status" value="1"/>
</dbReference>
<dbReference type="Pfam" id="PF02321">
    <property type="entry name" value="OEP"/>
    <property type="match status" value="1"/>
</dbReference>
<gene>
    <name evidence="7" type="ORF">METZ01_LOCUS427884</name>
</gene>
<dbReference type="InterPro" id="IPR003423">
    <property type="entry name" value="OMP_efflux"/>
</dbReference>
<keyword evidence="3" id="KW-1134">Transmembrane beta strand</keyword>
<dbReference type="GO" id="GO:0015562">
    <property type="term" value="F:efflux transmembrane transporter activity"/>
    <property type="evidence" value="ECO:0007669"/>
    <property type="project" value="InterPro"/>
</dbReference>
<evidence type="ECO:0000256" key="1">
    <source>
        <dbReference type="ARBA" id="ARBA00004442"/>
    </source>
</evidence>
<feature type="non-terminal residue" evidence="7">
    <location>
        <position position="1"/>
    </location>
</feature>
<reference evidence="7" key="1">
    <citation type="submission" date="2018-05" db="EMBL/GenBank/DDBJ databases">
        <authorList>
            <person name="Lanie J.A."/>
            <person name="Ng W.-L."/>
            <person name="Kazmierczak K.M."/>
            <person name="Andrzejewski T.M."/>
            <person name="Davidsen T.M."/>
            <person name="Wayne K.J."/>
            <person name="Tettelin H."/>
            <person name="Glass J.I."/>
            <person name="Rusch D."/>
            <person name="Podicherti R."/>
            <person name="Tsui H.-C.T."/>
            <person name="Winkler M.E."/>
        </authorList>
    </citation>
    <scope>NUCLEOTIDE SEQUENCE</scope>
</reference>
<keyword evidence="4" id="KW-0812">Transmembrane</keyword>
<keyword evidence="2" id="KW-0813">Transport</keyword>
<dbReference type="PANTHER" id="PTHR30026">
    <property type="entry name" value="OUTER MEMBRANE PROTEIN TOLC"/>
    <property type="match status" value="1"/>
</dbReference>
<organism evidence="7">
    <name type="scientific">marine metagenome</name>
    <dbReference type="NCBI Taxonomy" id="408172"/>
    <lineage>
        <taxon>unclassified sequences</taxon>
        <taxon>metagenomes</taxon>
        <taxon>ecological metagenomes</taxon>
    </lineage>
</organism>
<dbReference type="GO" id="GO:0009279">
    <property type="term" value="C:cell outer membrane"/>
    <property type="evidence" value="ECO:0007669"/>
    <property type="project" value="UniProtKB-SubCell"/>
</dbReference>
<evidence type="ECO:0000256" key="6">
    <source>
        <dbReference type="ARBA" id="ARBA00023237"/>
    </source>
</evidence>
<proteinExistence type="predicted"/>
<dbReference type="Gene3D" id="1.20.1600.10">
    <property type="entry name" value="Outer membrane efflux proteins (OEP)"/>
    <property type="match status" value="1"/>
</dbReference>
<evidence type="ECO:0008006" key="8">
    <source>
        <dbReference type="Google" id="ProtNLM"/>
    </source>
</evidence>